<dbReference type="Proteomes" id="UP000757232">
    <property type="component" value="Unassembled WGS sequence"/>
</dbReference>
<dbReference type="GO" id="GO:0006629">
    <property type="term" value="P:lipid metabolic process"/>
    <property type="evidence" value="ECO:0007669"/>
    <property type="project" value="InterPro"/>
</dbReference>
<keyword evidence="5" id="KW-1185">Reference proteome</keyword>
<reference evidence="4" key="1">
    <citation type="submission" date="2016-06" db="EMBL/GenBank/DDBJ databases">
        <title>Draft Genome sequence of the fungus Inonotus baumii.</title>
        <authorList>
            <person name="Zhu H."/>
            <person name="Lin W."/>
        </authorList>
    </citation>
    <scope>NUCLEOTIDE SEQUENCE</scope>
    <source>
        <strain evidence="4">821</strain>
    </source>
</reference>
<dbReference type="InterPro" id="IPR012171">
    <property type="entry name" value="Fatty_acid_desaturase"/>
</dbReference>
<name>A0A9Q5HXD5_SANBA</name>
<feature type="compositionally biased region" description="Low complexity" evidence="1">
    <location>
        <begin position="466"/>
        <end position="476"/>
    </location>
</feature>
<dbReference type="PANTHER" id="PTHR32100">
    <property type="entry name" value="OMEGA-6 FATTY ACID DESATURASE, CHLOROPLASTIC"/>
    <property type="match status" value="1"/>
</dbReference>
<feature type="transmembrane region" description="Helical" evidence="2">
    <location>
        <begin position="282"/>
        <end position="300"/>
    </location>
</feature>
<evidence type="ECO:0000313" key="5">
    <source>
        <dbReference type="Proteomes" id="UP000757232"/>
    </source>
</evidence>
<feature type="region of interest" description="Disordered" evidence="1">
    <location>
        <begin position="584"/>
        <end position="606"/>
    </location>
</feature>
<proteinExistence type="predicted"/>
<feature type="transmembrane region" description="Helical" evidence="2">
    <location>
        <begin position="46"/>
        <end position="67"/>
    </location>
</feature>
<gene>
    <name evidence="4" type="ORF">A7U60_g5085</name>
</gene>
<keyword evidence="2" id="KW-0812">Transmembrane</keyword>
<sequence length="606" mass="68038">MKTKHENGITTVVDQQSVIIPDLSVKDLLSAIPPHCFKRSALHSSLYIVMDIILLATTYTVYTYLGARVSPEFISLPHPWLYSFARFALWAFYTFFAGLFMTGLWVVAHECGHQAFSESKMLNNTVGWILHSALGVPYHSWRITHGKHHASTGHMTQDQVFIPKTRSQLGLPPLDPAKEDLFGSSVTDEVKRELMEALGDSPLVASWNAAMQLLFGWPLYIAINASGQKRYPKYTNHFLPGAPLFKPHEFRQIIISDVGIFIWLGALIWWSHTRSFSEMFRFYFVPYLWVNHWLVLITFLQHTDPILPHYRAPAFTFPRGALATLDRNLLGDLGPIGAWLGAVATHGISETHVLHHVSSKIPHYNAWEATYALRERLARAGIKLQGRPGGWSEVYRVYRQCRFVEDEGNVVFYKNAQGLAASRPLMPEGGTISDSGVEVDTPTKVTGMDDTDDMHFSSPKLHRSKSNSSLSSQRSAGRSEHGEDHPVEAKEPLIEREAKKKEEEEEMSEWIEGQDVVIERKSGVPGEDVQVEVLRGAAANLDGQHHLVAENEEVKKAKERMRKRGKEEEEREVGGVFGRCMEALQHHGHGHASNAGAGADADGQRD</sequence>
<feature type="region of interest" description="Disordered" evidence="1">
    <location>
        <begin position="425"/>
        <end position="510"/>
    </location>
</feature>
<dbReference type="OrthoDB" id="1461976at2759"/>
<dbReference type="AlphaFoldDB" id="A0A9Q5HXD5"/>
<dbReference type="InterPro" id="IPR005804">
    <property type="entry name" value="FA_desaturase_dom"/>
</dbReference>
<evidence type="ECO:0000256" key="1">
    <source>
        <dbReference type="SAM" id="MobiDB-lite"/>
    </source>
</evidence>
<comment type="caution">
    <text evidence="4">The sequence shown here is derived from an EMBL/GenBank/DDBJ whole genome shotgun (WGS) entry which is preliminary data.</text>
</comment>
<dbReference type="GO" id="GO:0016491">
    <property type="term" value="F:oxidoreductase activity"/>
    <property type="evidence" value="ECO:0007669"/>
    <property type="project" value="InterPro"/>
</dbReference>
<accession>A0A9Q5HXD5</accession>
<dbReference type="CDD" id="cd03507">
    <property type="entry name" value="Delta12-FADS-like"/>
    <property type="match status" value="1"/>
</dbReference>
<feature type="compositionally biased region" description="Low complexity" evidence="1">
    <location>
        <begin position="591"/>
        <end position="606"/>
    </location>
</feature>
<keyword evidence="2" id="KW-1133">Transmembrane helix</keyword>
<evidence type="ECO:0000259" key="3">
    <source>
        <dbReference type="Pfam" id="PF00487"/>
    </source>
</evidence>
<feature type="transmembrane region" description="Helical" evidence="2">
    <location>
        <begin position="250"/>
        <end position="270"/>
    </location>
</feature>
<evidence type="ECO:0000256" key="2">
    <source>
        <dbReference type="SAM" id="Phobius"/>
    </source>
</evidence>
<feature type="compositionally biased region" description="Basic and acidic residues" evidence="1">
    <location>
        <begin position="477"/>
        <end position="502"/>
    </location>
</feature>
<feature type="transmembrane region" description="Helical" evidence="2">
    <location>
        <begin position="87"/>
        <end position="108"/>
    </location>
</feature>
<protein>
    <submittedName>
        <fullName evidence="4">Delta-12 fatty acid desaturase protein</fullName>
    </submittedName>
</protein>
<dbReference type="EMBL" id="LNZH02000188">
    <property type="protein sequence ID" value="OCB87762.1"/>
    <property type="molecule type" value="Genomic_DNA"/>
</dbReference>
<feature type="domain" description="Fatty acid desaturase" evidence="3">
    <location>
        <begin position="89"/>
        <end position="383"/>
    </location>
</feature>
<feature type="region of interest" description="Disordered" evidence="1">
    <location>
        <begin position="554"/>
        <end position="573"/>
    </location>
</feature>
<keyword evidence="2" id="KW-0472">Membrane</keyword>
<feature type="transmembrane region" description="Helical" evidence="2">
    <location>
        <begin position="201"/>
        <end position="223"/>
    </location>
</feature>
<organism evidence="4 5">
    <name type="scientific">Sanghuangporus baumii</name>
    <name type="common">Phellinus baumii</name>
    <dbReference type="NCBI Taxonomy" id="108892"/>
    <lineage>
        <taxon>Eukaryota</taxon>
        <taxon>Fungi</taxon>
        <taxon>Dikarya</taxon>
        <taxon>Basidiomycota</taxon>
        <taxon>Agaricomycotina</taxon>
        <taxon>Agaricomycetes</taxon>
        <taxon>Hymenochaetales</taxon>
        <taxon>Hymenochaetaceae</taxon>
        <taxon>Sanghuangporus</taxon>
    </lineage>
</organism>
<dbReference type="Pfam" id="PF00487">
    <property type="entry name" value="FA_desaturase"/>
    <property type="match status" value="1"/>
</dbReference>
<evidence type="ECO:0000313" key="4">
    <source>
        <dbReference type="EMBL" id="OCB87762.1"/>
    </source>
</evidence>